<evidence type="ECO:0000313" key="3">
    <source>
        <dbReference type="Proteomes" id="UP000651728"/>
    </source>
</evidence>
<dbReference type="Proteomes" id="UP000651728">
    <property type="component" value="Unassembled WGS sequence"/>
</dbReference>
<name>A0ABQ4F626_9ACTN</name>
<keyword evidence="1" id="KW-0812">Transmembrane</keyword>
<keyword evidence="1" id="KW-1133">Transmembrane helix</keyword>
<reference evidence="2 3" key="1">
    <citation type="submission" date="2021-01" db="EMBL/GenBank/DDBJ databases">
        <title>Whole genome shotgun sequence of Microbispora amethystogenes NBRC 101907.</title>
        <authorList>
            <person name="Komaki H."/>
            <person name="Tamura T."/>
        </authorList>
    </citation>
    <scope>NUCLEOTIDE SEQUENCE [LARGE SCALE GENOMIC DNA]</scope>
    <source>
        <strain evidence="2 3">NBRC 101907</strain>
    </source>
</reference>
<feature type="transmembrane region" description="Helical" evidence="1">
    <location>
        <begin position="111"/>
        <end position="135"/>
    </location>
</feature>
<evidence type="ECO:0000256" key="1">
    <source>
        <dbReference type="SAM" id="Phobius"/>
    </source>
</evidence>
<comment type="caution">
    <text evidence="2">The sequence shown here is derived from an EMBL/GenBank/DDBJ whole genome shotgun (WGS) entry which is preliminary data.</text>
</comment>
<keyword evidence="1" id="KW-0472">Membrane</keyword>
<feature type="transmembrane region" description="Helical" evidence="1">
    <location>
        <begin position="155"/>
        <end position="175"/>
    </location>
</feature>
<dbReference type="EMBL" id="BOOB01000003">
    <property type="protein sequence ID" value="GIH30264.1"/>
    <property type="molecule type" value="Genomic_DNA"/>
</dbReference>
<proteinExistence type="predicted"/>
<accession>A0ABQ4F626</accession>
<gene>
    <name evidence="2" type="ORF">Mam01_04280</name>
</gene>
<keyword evidence="3" id="KW-1185">Reference proteome</keyword>
<feature type="transmembrane region" description="Helical" evidence="1">
    <location>
        <begin position="84"/>
        <end position="104"/>
    </location>
</feature>
<evidence type="ECO:0000313" key="2">
    <source>
        <dbReference type="EMBL" id="GIH30264.1"/>
    </source>
</evidence>
<evidence type="ECO:0008006" key="4">
    <source>
        <dbReference type="Google" id="ProtNLM"/>
    </source>
</evidence>
<sequence>MRPPHSVLQEYGTEFDRYVSTIGTVRHVRGNLATVVVTVLVLALLGVVAGYVWSVLAPATRYVIFEGTRQPVDPETQSLIEADGWFAVVTGAFGLASGIVGYVLSRRHPPVEMLVGLAAGGLLAGYVALMAGTSAKGTVQAAGPGGFTTTTSLGVTAYGVLFAWPLLSTAVFWVVEFAVSYRQREG</sequence>
<organism evidence="2 3">
    <name type="scientific">Microbispora amethystogenes</name>
    <dbReference type="NCBI Taxonomy" id="1427754"/>
    <lineage>
        <taxon>Bacteria</taxon>
        <taxon>Bacillati</taxon>
        <taxon>Actinomycetota</taxon>
        <taxon>Actinomycetes</taxon>
        <taxon>Streptosporangiales</taxon>
        <taxon>Streptosporangiaceae</taxon>
        <taxon>Microbispora</taxon>
    </lineage>
</organism>
<protein>
    <recommendedName>
        <fullName evidence="4">DUF2567 domain-containing protein</fullName>
    </recommendedName>
</protein>
<feature type="transmembrane region" description="Helical" evidence="1">
    <location>
        <begin position="32"/>
        <end position="53"/>
    </location>
</feature>